<dbReference type="RefSeq" id="XP_018711046.1">
    <property type="nucleotide sequence ID" value="XM_018854926.1"/>
</dbReference>
<evidence type="ECO:0000256" key="1">
    <source>
        <dbReference type="SAM" id="Phobius"/>
    </source>
</evidence>
<dbReference type="EMBL" id="LXTC01000004">
    <property type="protein sequence ID" value="OBA20524.1"/>
    <property type="molecule type" value="Genomic_DNA"/>
</dbReference>
<protein>
    <submittedName>
        <fullName evidence="2">Uncharacterized protein</fullName>
    </submittedName>
</protein>
<reference evidence="2 3" key="1">
    <citation type="submission" date="2016-05" db="EMBL/GenBank/DDBJ databases">
        <title>Comparative genomics of biotechnologically important yeasts.</title>
        <authorList>
            <consortium name="DOE Joint Genome Institute"/>
            <person name="Riley R."/>
            <person name="Haridas S."/>
            <person name="Wolfe K.H."/>
            <person name="Lopes M.R."/>
            <person name="Hittinger C.T."/>
            <person name="Goker M."/>
            <person name="Salamov A."/>
            <person name="Wisecaver J."/>
            <person name="Long T.M."/>
            <person name="Aerts A.L."/>
            <person name="Barry K."/>
            <person name="Choi C."/>
            <person name="Clum A."/>
            <person name="Coughlan A.Y."/>
            <person name="Deshpande S."/>
            <person name="Douglass A.P."/>
            <person name="Hanson S.J."/>
            <person name="Klenk H.-P."/>
            <person name="LaButti K."/>
            <person name="Lapidus A."/>
            <person name="Lindquist E."/>
            <person name="Lipzen A."/>
            <person name="Meier-kolthoff J.P."/>
            <person name="Ohm R.A."/>
            <person name="Otillar R.P."/>
            <person name="Pangilinan J."/>
            <person name="Peng Y."/>
            <person name="Rokas A."/>
            <person name="Rosa C.A."/>
            <person name="Scheuner C."/>
            <person name="Sibirny A.A."/>
            <person name="Slot J.C."/>
            <person name="Stielow J.B."/>
            <person name="Sun H."/>
            <person name="Kurtzman C.P."/>
            <person name="Blackwell M."/>
            <person name="Grigoriev I.V."/>
            <person name="Jeffries T.W."/>
        </authorList>
    </citation>
    <scope>NUCLEOTIDE SEQUENCE [LARGE SCALE GENOMIC DNA]</scope>
    <source>
        <strain evidence="2 3">NRRL YB-4993</strain>
    </source>
</reference>
<keyword evidence="3" id="KW-1185">Reference proteome</keyword>
<evidence type="ECO:0000313" key="2">
    <source>
        <dbReference type="EMBL" id="OBA20524.1"/>
    </source>
</evidence>
<dbReference type="Proteomes" id="UP000092555">
    <property type="component" value="Unassembled WGS sequence"/>
</dbReference>
<feature type="transmembrane region" description="Helical" evidence="1">
    <location>
        <begin position="173"/>
        <end position="197"/>
    </location>
</feature>
<keyword evidence="1" id="KW-0472">Membrane</keyword>
<proteinExistence type="predicted"/>
<organism evidence="2 3">
    <name type="scientific">Metschnikowia bicuspidata var. bicuspidata NRRL YB-4993</name>
    <dbReference type="NCBI Taxonomy" id="869754"/>
    <lineage>
        <taxon>Eukaryota</taxon>
        <taxon>Fungi</taxon>
        <taxon>Dikarya</taxon>
        <taxon>Ascomycota</taxon>
        <taxon>Saccharomycotina</taxon>
        <taxon>Pichiomycetes</taxon>
        <taxon>Metschnikowiaceae</taxon>
        <taxon>Metschnikowia</taxon>
    </lineage>
</organism>
<comment type="caution">
    <text evidence="2">The sequence shown here is derived from an EMBL/GenBank/DDBJ whole genome shotgun (WGS) entry which is preliminary data.</text>
</comment>
<keyword evidence="1" id="KW-1133">Transmembrane helix</keyword>
<dbReference type="AlphaFoldDB" id="A0A1A0H8S7"/>
<dbReference type="GeneID" id="30027902"/>
<sequence>MKVMIGIVKSLERSRSQRKKALLLKHKHKLKSLSRNCNLLSLETLSVRDCGSIDKIRIKSTASISLENIPIPSSLPPAYDECIRVQPPTMTGCSRVSDYAEEKIPPTTAPEVCNEITRGRTSQVVYRSQLSGLAKRKSIRRPSPPRNGTKLPLEFGTVDGPVALRVQCCVQSWWKSLAIVQMIGLLVVLMSCFLLVLGY</sequence>
<name>A0A1A0H8S7_9ASCO</name>
<evidence type="ECO:0000313" key="3">
    <source>
        <dbReference type="Proteomes" id="UP000092555"/>
    </source>
</evidence>
<gene>
    <name evidence="2" type="ORF">METBIDRAFT_200378</name>
</gene>
<accession>A0A1A0H8S7</accession>
<keyword evidence="1" id="KW-0812">Transmembrane</keyword>